<proteinExistence type="predicted"/>
<keyword evidence="2" id="KW-1185">Reference proteome</keyword>
<dbReference type="Proteomes" id="UP000606490">
    <property type="component" value="Unassembled WGS sequence"/>
</dbReference>
<reference evidence="1 2" key="1">
    <citation type="submission" date="2021-01" db="EMBL/GenBank/DDBJ databases">
        <title>Belnapia mucosa sp. nov. and Belnapia arida sp. nov., isolated from the Tabernas Desert (Almeria, Spain).</title>
        <authorList>
            <person name="Molina-Menor E."/>
            <person name="Vidal-Verdu A."/>
            <person name="Calonge A."/>
            <person name="Satari L."/>
            <person name="Pereto Magraner J."/>
            <person name="Porcar Miralles M."/>
        </authorList>
    </citation>
    <scope>NUCLEOTIDE SEQUENCE [LARGE SCALE GENOMIC DNA]</scope>
    <source>
        <strain evidence="1 2">T6</strain>
    </source>
</reference>
<protein>
    <submittedName>
        <fullName evidence="1">Uncharacterized protein</fullName>
    </submittedName>
</protein>
<dbReference type="EMBL" id="JAEUXJ010000008">
    <property type="protein sequence ID" value="MBL6457378.1"/>
    <property type="molecule type" value="Genomic_DNA"/>
</dbReference>
<accession>A0ABS1V6S5</accession>
<sequence length="73" mass="8381">MNQPDASLTPPERHIRDGEESIARLIAIAEAMERDNHPYAADRARRVLATLQSSLDLAREYLRLEREERGLEP</sequence>
<dbReference type="RefSeq" id="WP_202827120.1">
    <property type="nucleotide sequence ID" value="NZ_JAEUXJ010000008.1"/>
</dbReference>
<name>A0ABS1V6S5_9PROT</name>
<gene>
    <name evidence="1" type="ORF">JMJ55_18750</name>
</gene>
<comment type="caution">
    <text evidence="1">The sequence shown here is derived from an EMBL/GenBank/DDBJ whole genome shotgun (WGS) entry which is preliminary data.</text>
</comment>
<evidence type="ECO:0000313" key="1">
    <source>
        <dbReference type="EMBL" id="MBL6457378.1"/>
    </source>
</evidence>
<evidence type="ECO:0000313" key="2">
    <source>
        <dbReference type="Proteomes" id="UP000606490"/>
    </source>
</evidence>
<organism evidence="1 2">
    <name type="scientific">Belnapia mucosa</name>
    <dbReference type="NCBI Taxonomy" id="2804532"/>
    <lineage>
        <taxon>Bacteria</taxon>
        <taxon>Pseudomonadati</taxon>
        <taxon>Pseudomonadota</taxon>
        <taxon>Alphaproteobacteria</taxon>
        <taxon>Acetobacterales</taxon>
        <taxon>Roseomonadaceae</taxon>
        <taxon>Belnapia</taxon>
    </lineage>
</organism>